<organism evidence="2 3">
    <name type="scientific">Pseudolactococcus chungangensis</name>
    <dbReference type="NCBI Taxonomy" id="451457"/>
    <lineage>
        <taxon>Bacteria</taxon>
        <taxon>Bacillati</taxon>
        <taxon>Bacillota</taxon>
        <taxon>Bacilli</taxon>
        <taxon>Lactobacillales</taxon>
        <taxon>Streptococcaceae</taxon>
        <taxon>Pseudolactococcus</taxon>
    </lineage>
</organism>
<name>A0A847J630_9LACT</name>
<evidence type="ECO:0000313" key="2">
    <source>
        <dbReference type="EMBL" id="NLH36051.1"/>
    </source>
</evidence>
<proteinExistence type="predicted"/>
<evidence type="ECO:0008006" key="4">
    <source>
        <dbReference type="Google" id="ProtNLM"/>
    </source>
</evidence>
<keyword evidence="1" id="KW-0732">Signal</keyword>
<evidence type="ECO:0000313" key="3">
    <source>
        <dbReference type="Proteomes" id="UP000559962"/>
    </source>
</evidence>
<protein>
    <recommendedName>
        <fullName evidence="4">SipW-cognate class signal peptide</fullName>
    </recommendedName>
</protein>
<sequence length="202" mass="20613">MKLNGKIVSALALVTLGAAIGGAGTLAKYTSQVEVGSSEARLAKYQFNQTGTLDLFAASYDGTVQAKNGTDLLIAPGTTATADITFASDSEVKTETVVNLTKVEAEGVLLDHIKVNVSIAGNTPAYATLSAINVALGNNKEVTLGAPVTTNAATAATITVPVTWTYDFEGTGSYDADDTAAASAATMPTVKLTFTGINTQID</sequence>
<dbReference type="Proteomes" id="UP000559962">
    <property type="component" value="Unassembled WGS sequence"/>
</dbReference>
<feature type="signal peptide" evidence="1">
    <location>
        <begin position="1"/>
        <end position="23"/>
    </location>
</feature>
<accession>A0A847J630</accession>
<reference evidence="2 3" key="1">
    <citation type="journal article" date="2020" name="Biotechnol. Biofuels">
        <title>New insights from the biogas microbiome by comprehensive genome-resolved metagenomics of nearly 1600 species originating from multiple anaerobic digesters.</title>
        <authorList>
            <person name="Campanaro S."/>
            <person name="Treu L."/>
            <person name="Rodriguez-R L.M."/>
            <person name="Kovalovszki A."/>
            <person name="Ziels R.M."/>
            <person name="Maus I."/>
            <person name="Zhu X."/>
            <person name="Kougias P.G."/>
            <person name="Basile A."/>
            <person name="Luo G."/>
            <person name="Schluter A."/>
            <person name="Konstantinidis K.T."/>
            <person name="Angelidaki I."/>
        </authorList>
    </citation>
    <scope>NUCLEOTIDE SEQUENCE [LARGE SCALE GENOMIC DNA]</scope>
    <source>
        <strain evidence="2">AS27yjCOA_61</strain>
    </source>
</reference>
<dbReference type="AlphaFoldDB" id="A0A847J630"/>
<gene>
    <name evidence="2" type="ORF">GX453_08560</name>
</gene>
<feature type="chain" id="PRO_5038649144" description="SipW-cognate class signal peptide" evidence="1">
    <location>
        <begin position="24"/>
        <end position="202"/>
    </location>
</feature>
<comment type="caution">
    <text evidence="2">The sequence shown here is derived from an EMBL/GenBank/DDBJ whole genome shotgun (WGS) entry which is preliminary data.</text>
</comment>
<dbReference type="EMBL" id="JAAYVO010000115">
    <property type="protein sequence ID" value="NLH36051.1"/>
    <property type="molecule type" value="Genomic_DNA"/>
</dbReference>
<evidence type="ECO:0000256" key="1">
    <source>
        <dbReference type="SAM" id="SignalP"/>
    </source>
</evidence>